<evidence type="ECO:0000256" key="2">
    <source>
        <dbReference type="SAM" id="Phobius"/>
    </source>
</evidence>
<comment type="caution">
    <text evidence="3">The sequence shown here is derived from an EMBL/GenBank/DDBJ whole genome shotgun (WGS) entry which is preliminary data.</text>
</comment>
<keyword evidence="2" id="KW-0472">Membrane</keyword>
<evidence type="ECO:0000256" key="1">
    <source>
        <dbReference type="SAM" id="MobiDB-lite"/>
    </source>
</evidence>
<organism evidence="3 4">
    <name type="scientific">Lunasporangiospora selenospora</name>
    <dbReference type="NCBI Taxonomy" id="979761"/>
    <lineage>
        <taxon>Eukaryota</taxon>
        <taxon>Fungi</taxon>
        <taxon>Fungi incertae sedis</taxon>
        <taxon>Mucoromycota</taxon>
        <taxon>Mortierellomycotina</taxon>
        <taxon>Mortierellomycetes</taxon>
        <taxon>Mortierellales</taxon>
        <taxon>Mortierellaceae</taxon>
        <taxon>Lunasporangiospora</taxon>
    </lineage>
</organism>
<evidence type="ECO:0000313" key="3">
    <source>
        <dbReference type="EMBL" id="KAF9582718.1"/>
    </source>
</evidence>
<feature type="compositionally biased region" description="Basic residues" evidence="1">
    <location>
        <begin position="127"/>
        <end position="136"/>
    </location>
</feature>
<feature type="compositionally biased region" description="Basic and acidic residues" evidence="1">
    <location>
        <begin position="245"/>
        <end position="254"/>
    </location>
</feature>
<reference evidence="3" key="1">
    <citation type="journal article" date="2020" name="Fungal Divers.">
        <title>Resolving the Mortierellaceae phylogeny through synthesis of multi-gene phylogenetics and phylogenomics.</title>
        <authorList>
            <person name="Vandepol N."/>
            <person name="Liber J."/>
            <person name="Desiro A."/>
            <person name="Na H."/>
            <person name="Kennedy M."/>
            <person name="Barry K."/>
            <person name="Grigoriev I.V."/>
            <person name="Miller A.N."/>
            <person name="O'Donnell K."/>
            <person name="Stajich J.E."/>
            <person name="Bonito G."/>
        </authorList>
    </citation>
    <scope>NUCLEOTIDE SEQUENCE</scope>
    <source>
        <strain evidence="3">KOD1015</strain>
    </source>
</reference>
<feature type="compositionally biased region" description="Basic residues" evidence="1">
    <location>
        <begin position="109"/>
        <end position="119"/>
    </location>
</feature>
<dbReference type="Proteomes" id="UP000780801">
    <property type="component" value="Unassembled WGS sequence"/>
</dbReference>
<accession>A0A9P6FW69</accession>
<feature type="region of interest" description="Disordered" evidence="1">
    <location>
        <begin position="383"/>
        <end position="424"/>
    </location>
</feature>
<name>A0A9P6FW69_9FUNG</name>
<feature type="region of interest" description="Disordered" evidence="1">
    <location>
        <begin position="484"/>
        <end position="507"/>
    </location>
</feature>
<feature type="compositionally biased region" description="Low complexity" evidence="1">
    <location>
        <begin position="256"/>
        <end position="294"/>
    </location>
</feature>
<dbReference type="EMBL" id="JAABOA010000950">
    <property type="protein sequence ID" value="KAF9582718.1"/>
    <property type="molecule type" value="Genomic_DNA"/>
</dbReference>
<feature type="region of interest" description="Disordered" evidence="1">
    <location>
        <begin position="1"/>
        <end position="25"/>
    </location>
</feature>
<keyword evidence="4" id="KW-1185">Reference proteome</keyword>
<feature type="compositionally biased region" description="Polar residues" evidence="1">
    <location>
        <begin position="325"/>
        <end position="335"/>
    </location>
</feature>
<feature type="compositionally biased region" description="Low complexity" evidence="1">
    <location>
        <begin position="459"/>
        <end position="476"/>
    </location>
</feature>
<proteinExistence type="predicted"/>
<feature type="compositionally biased region" description="Polar residues" evidence="1">
    <location>
        <begin position="960"/>
        <end position="969"/>
    </location>
</feature>
<keyword evidence="2" id="KW-1133">Transmembrane helix</keyword>
<feature type="region of interest" description="Disordered" evidence="1">
    <location>
        <begin position="457"/>
        <end position="476"/>
    </location>
</feature>
<feature type="region of interest" description="Disordered" evidence="1">
    <location>
        <begin position="325"/>
        <end position="344"/>
    </location>
</feature>
<sequence length="1018" mass="111197">MDRTPKPFNQTIEIKASSETLRDKLKSPAAGSALALQEKAASAQTQGEATSLALKLGAGLGLAHKKQKRLEKQREEREELRQKEAAHEAMRKKHGDVVPPGQAAGGQIHTHRHPPHHDHHRLERSRSFRNGRHVHQNSHLNSSPSRVASPTPSSSSSAYSSSRHRSLTREASQSRPTSPAGEIGKLPLESFSQFQELQDLNAEVILSQHQWNDSSDEHEEDIEVARTQYRRGRRERWTSTNDQDPYTRNKDSLGHRNSTSSFRSNASSAAAGRSHLSNRPLSPASSALSRQSSRTNRSTVSFDLQGARDQLQQLHYERIAQHLQATSDSDSNNASPPEHQSYHKLRHHKSLDMTDARSQQNQSWPFQNNNASTIGIVTGLAPELSGHHDIPRPSTSQSHYRSEPRRHYQQHPRHYRPETPTRDPIVERYLYNARPQSPGGSSVHRHYHQAMNIGSNIESGTAASSSDQGSSSATATEVIRAKAGSRAGGTYQGPNSTADGGAGKGYDDNWSDHGTRVSTDEHNYLPPLPPFQMGPAYTRTPKRKYCTWCFGGVRLWVLLLLIFIMMGILAAVAVFFYYKFGFCKAIEPNSVQPFVYTLDPGSVQGLALEFQTQTKGVINIVESPDVNQTKVVLKLQRQFYRLQDRRDLTGFRIETLSNGYTRYILHDDANDHRDFFVSSVLCSESILTIEMPRPIPGRSDIALDVQLDQQDVHVMLDDTTPRNSTWKFRGASNQNMHVKSLNINSLSISYTSTSPSTVTLDSIIVRSQLSVVSVSGDIKASVKLPYLDSGSGPGQVPPTTTNSTVFPSSNSTTTATRALPTGSSSPLQKSPSTVNLQTLNGEIQLDLKTWNQTGTFQIDSPSIQISKANVVIMDNDDSKNQNTGVLPPTNQTGVSQQAGLTVHMGQNSVWGVFYNPASPVAPPVQPPNALNTTTNTPPGTATRTTTTAGVSLTGSGTLSKPTTVGTATGSGVPPTAVPATTTTATAVITPGPSLVPGENDAPARLMIQANKRVGLNFS</sequence>
<protein>
    <submittedName>
        <fullName evidence="3">Uncharacterized protein</fullName>
    </submittedName>
</protein>
<feature type="region of interest" description="Disordered" evidence="1">
    <location>
        <begin position="787"/>
        <end position="833"/>
    </location>
</feature>
<feature type="compositionally biased region" description="Polar residues" evidence="1">
    <location>
        <begin position="797"/>
        <end position="833"/>
    </location>
</feature>
<dbReference type="OrthoDB" id="2424925at2759"/>
<keyword evidence="2" id="KW-0812">Transmembrane</keyword>
<feature type="compositionally biased region" description="Basic and acidic residues" evidence="1">
    <location>
        <begin position="70"/>
        <end position="89"/>
    </location>
</feature>
<feature type="compositionally biased region" description="Low complexity" evidence="1">
    <location>
        <begin position="927"/>
        <end position="959"/>
    </location>
</feature>
<evidence type="ECO:0000313" key="4">
    <source>
        <dbReference type="Proteomes" id="UP000780801"/>
    </source>
</evidence>
<feature type="compositionally biased region" description="Basic and acidic residues" evidence="1">
    <location>
        <begin position="415"/>
        <end position="424"/>
    </location>
</feature>
<feature type="region of interest" description="Disordered" evidence="1">
    <location>
        <begin position="226"/>
        <end position="302"/>
    </location>
</feature>
<gene>
    <name evidence="3" type="ORF">BGW38_010855</name>
</gene>
<feature type="region of interest" description="Disordered" evidence="1">
    <location>
        <begin position="58"/>
        <end position="184"/>
    </location>
</feature>
<feature type="transmembrane region" description="Helical" evidence="2">
    <location>
        <begin position="555"/>
        <end position="578"/>
    </location>
</feature>
<feature type="region of interest" description="Disordered" evidence="1">
    <location>
        <begin position="926"/>
        <end position="978"/>
    </location>
</feature>
<dbReference type="AlphaFoldDB" id="A0A9P6FW69"/>
<feature type="compositionally biased region" description="Low complexity" evidence="1">
    <location>
        <begin position="142"/>
        <end position="161"/>
    </location>
</feature>